<evidence type="ECO:0008006" key="10">
    <source>
        <dbReference type="Google" id="ProtNLM"/>
    </source>
</evidence>
<feature type="transmembrane region" description="Helical" evidence="7">
    <location>
        <begin position="176"/>
        <end position="195"/>
    </location>
</feature>
<proteinExistence type="inferred from homology"/>
<dbReference type="GO" id="GO:0005886">
    <property type="term" value="C:plasma membrane"/>
    <property type="evidence" value="ECO:0007669"/>
    <property type="project" value="TreeGrafter"/>
</dbReference>
<dbReference type="GO" id="GO:0015267">
    <property type="term" value="F:channel activity"/>
    <property type="evidence" value="ECO:0007669"/>
    <property type="project" value="InterPro"/>
</dbReference>
<keyword evidence="3 6" id="KW-0812">Transmembrane</keyword>
<reference evidence="8" key="1">
    <citation type="submission" date="2023-07" db="EMBL/GenBank/DDBJ databases">
        <title>Chromosome-level genome assembly of Artemia franciscana.</title>
        <authorList>
            <person name="Jo E."/>
        </authorList>
    </citation>
    <scope>NUCLEOTIDE SEQUENCE</scope>
    <source>
        <tissue evidence="8">Whole body</tissue>
    </source>
</reference>
<evidence type="ECO:0000256" key="5">
    <source>
        <dbReference type="ARBA" id="ARBA00023136"/>
    </source>
</evidence>
<keyword evidence="5 7" id="KW-0472">Membrane</keyword>
<evidence type="ECO:0000256" key="2">
    <source>
        <dbReference type="ARBA" id="ARBA00006175"/>
    </source>
</evidence>
<evidence type="ECO:0000256" key="1">
    <source>
        <dbReference type="ARBA" id="ARBA00004141"/>
    </source>
</evidence>
<feature type="transmembrane region" description="Helical" evidence="7">
    <location>
        <begin position="101"/>
        <end position="123"/>
    </location>
</feature>
<dbReference type="Proteomes" id="UP001187531">
    <property type="component" value="Unassembled WGS sequence"/>
</dbReference>
<dbReference type="InterPro" id="IPR034294">
    <property type="entry name" value="Aquaporin_transptr"/>
</dbReference>
<dbReference type="EMBL" id="JAVRJZ010000004">
    <property type="protein sequence ID" value="KAK2723671.1"/>
    <property type="molecule type" value="Genomic_DNA"/>
</dbReference>
<comment type="subcellular location">
    <subcellularLocation>
        <location evidence="1">Membrane</location>
        <topology evidence="1">Multi-pass membrane protein</topology>
    </subcellularLocation>
</comment>
<dbReference type="Gene3D" id="1.20.1080.10">
    <property type="entry name" value="Glycerol uptake facilitator protein"/>
    <property type="match status" value="1"/>
</dbReference>
<comment type="caution">
    <text evidence="8">The sequence shown here is derived from an EMBL/GenBank/DDBJ whole genome shotgun (WGS) entry which is preliminary data.</text>
</comment>
<dbReference type="PANTHER" id="PTHR19139:SF199">
    <property type="entry name" value="MIP17260P"/>
    <property type="match status" value="1"/>
</dbReference>
<evidence type="ECO:0000313" key="9">
    <source>
        <dbReference type="Proteomes" id="UP001187531"/>
    </source>
</evidence>
<evidence type="ECO:0000256" key="7">
    <source>
        <dbReference type="SAM" id="Phobius"/>
    </source>
</evidence>
<keyword evidence="6" id="KW-0813">Transport</keyword>
<dbReference type="InterPro" id="IPR000425">
    <property type="entry name" value="MIP"/>
</dbReference>
<accession>A0AA88LGM6</accession>
<dbReference type="CDD" id="cd00333">
    <property type="entry name" value="MIP"/>
    <property type="match status" value="1"/>
</dbReference>
<dbReference type="PRINTS" id="PR00783">
    <property type="entry name" value="MINTRINSICP"/>
</dbReference>
<dbReference type="PANTHER" id="PTHR19139">
    <property type="entry name" value="AQUAPORIN TRANSPORTER"/>
    <property type="match status" value="1"/>
</dbReference>
<evidence type="ECO:0000256" key="4">
    <source>
        <dbReference type="ARBA" id="ARBA00022989"/>
    </source>
</evidence>
<dbReference type="AlphaFoldDB" id="A0AA88LGM6"/>
<name>A0AA88LGM6_ARTSF</name>
<feature type="transmembrane region" description="Helical" evidence="7">
    <location>
        <begin position="143"/>
        <end position="164"/>
    </location>
</feature>
<dbReference type="SUPFAM" id="SSF81338">
    <property type="entry name" value="Aquaporin-like"/>
    <property type="match status" value="1"/>
</dbReference>
<evidence type="ECO:0000256" key="6">
    <source>
        <dbReference type="RuleBase" id="RU000477"/>
    </source>
</evidence>
<comment type="similarity">
    <text evidence="2 6">Belongs to the MIP/aquaporin (TC 1.A.8) family.</text>
</comment>
<feature type="transmembrane region" description="Helical" evidence="7">
    <location>
        <begin position="215"/>
        <end position="234"/>
    </location>
</feature>
<organism evidence="8 9">
    <name type="scientific">Artemia franciscana</name>
    <name type="common">Brine shrimp</name>
    <name type="synonym">Artemia sanfranciscana</name>
    <dbReference type="NCBI Taxonomy" id="6661"/>
    <lineage>
        <taxon>Eukaryota</taxon>
        <taxon>Metazoa</taxon>
        <taxon>Ecdysozoa</taxon>
        <taxon>Arthropoda</taxon>
        <taxon>Crustacea</taxon>
        <taxon>Branchiopoda</taxon>
        <taxon>Anostraca</taxon>
        <taxon>Artemiidae</taxon>
        <taxon>Artemia</taxon>
    </lineage>
</organism>
<dbReference type="NCBIfam" id="TIGR00861">
    <property type="entry name" value="MIP"/>
    <property type="match status" value="1"/>
</dbReference>
<sequence>MGCFSGLWERVKKMAKFSTMMGSNIWQALFAEAMGTMLLVYVGCGSALPIHGPPNPVAISLVFGLTVATLVQGIGHVSGCHINPAVTAAMAVTGKMPFLRAALYVVAQCIGAIAGSACLEWLTPEQFRGTLGATTVSEHVTPSQALGIEFFSTFILLFFIFAVTDERKTDILGSPALAIGFVVTAQALAFGSYAGCSMNPARSLGPAVLIGDFRLHWVYWVGPIFGAIVAGFVYEKFFRAELYAERANDEIFETKKYHFQKSPSSLVNDIEKELIVETDK</sequence>
<protein>
    <recommendedName>
        <fullName evidence="10">Aquaporin</fullName>
    </recommendedName>
</protein>
<evidence type="ECO:0000256" key="3">
    <source>
        <dbReference type="ARBA" id="ARBA00022692"/>
    </source>
</evidence>
<keyword evidence="9" id="KW-1185">Reference proteome</keyword>
<evidence type="ECO:0000313" key="8">
    <source>
        <dbReference type="EMBL" id="KAK2723671.1"/>
    </source>
</evidence>
<feature type="transmembrane region" description="Helical" evidence="7">
    <location>
        <begin position="57"/>
        <end position="80"/>
    </location>
</feature>
<keyword evidence="4 7" id="KW-1133">Transmembrane helix</keyword>
<dbReference type="InterPro" id="IPR023271">
    <property type="entry name" value="Aquaporin-like"/>
</dbReference>
<dbReference type="Pfam" id="PF00230">
    <property type="entry name" value="MIP"/>
    <property type="match status" value="1"/>
</dbReference>
<gene>
    <name evidence="8" type="ORF">QYM36_002120</name>
</gene>